<dbReference type="InterPro" id="IPR047667">
    <property type="entry name" value="ATPase_ComGA"/>
</dbReference>
<dbReference type="PANTHER" id="PTHR30258:SF2">
    <property type="entry name" value="COMG OPERON PROTEIN 1"/>
    <property type="match status" value="1"/>
</dbReference>
<dbReference type="GO" id="GO:0005524">
    <property type="term" value="F:ATP binding"/>
    <property type="evidence" value="ECO:0007669"/>
    <property type="project" value="UniProtKB-KW"/>
</dbReference>
<organism evidence="5 6">
    <name type="scientific">Aerococcus urinaehominis</name>
    <dbReference type="NCBI Taxonomy" id="128944"/>
    <lineage>
        <taxon>Bacteria</taxon>
        <taxon>Bacillati</taxon>
        <taxon>Bacillota</taxon>
        <taxon>Bacilli</taxon>
        <taxon>Lactobacillales</taxon>
        <taxon>Aerococcaceae</taxon>
        <taxon>Aerococcus</taxon>
    </lineage>
</organism>
<dbReference type="SUPFAM" id="SSF52540">
    <property type="entry name" value="P-loop containing nucleoside triphosphate hydrolases"/>
    <property type="match status" value="1"/>
</dbReference>
<keyword evidence="3" id="KW-0067">ATP-binding</keyword>
<name>A0A120IB40_9LACT</name>
<sequence>MEALMTEIMTEATASQSADIHIQPKNNKYDVLLRDLGQLRKIRELSQEEGSQLIRYLKYMGHMDVGERRQPQDGRVFFQLADREYELRLSTMANYQLLESMVVRLLYQEDKELNQVGLDTIFSHLAKAYLQKKSGLIIFSGPVASGKTTTIYYLLRQVFQKTKRQIICIEDPVEIREANFLQTEINDKAGIGFDQLIKAALRHHPDILVIGEVRDVHTARMMMRAALTGHLVVATIHAKNCFGVIERLKELEVTDLQLHQTLLLVSSQRLIPGIREVAWPVFEWLAGADLQTYLSDKQVTDNFRTLNQNIEQAVTDGKISRAAAQPYRLEETAKL</sequence>
<dbReference type="NCBIfam" id="NF041000">
    <property type="entry name" value="ATPase_ComGA"/>
    <property type="match status" value="1"/>
</dbReference>
<dbReference type="InterPro" id="IPR001482">
    <property type="entry name" value="T2SS/T4SS_dom"/>
</dbReference>
<dbReference type="PROSITE" id="PS00662">
    <property type="entry name" value="T2SP_E"/>
    <property type="match status" value="1"/>
</dbReference>
<dbReference type="PANTHER" id="PTHR30258">
    <property type="entry name" value="TYPE II SECRETION SYSTEM PROTEIN GSPE-RELATED"/>
    <property type="match status" value="1"/>
</dbReference>
<dbReference type="Pfam" id="PF00437">
    <property type="entry name" value="T2SSE"/>
    <property type="match status" value="1"/>
</dbReference>
<dbReference type="GO" id="GO:0005886">
    <property type="term" value="C:plasma membrane"/>
    <property type="evidence" value="ECO:0007669"/>
    <property type="project" value="TreeGrafter"/>
</dbReference>
<evidence type="ECO:0000313" key="5">
    <source>
        <dbReference type="EMBL" id="AMC00029.1"/>
    </source>
</evidence>
<protein>
    <recommendedName>
        <fullName evidence="4">Bacterial type II secretion system protein E domain-containing protein</fullName>
    </recommendedName>
</protein>
<dbReference type="AlphaFoldDB" id="A0A120IB40"/>
<evidence type="ECO:0000256" key="1">
    <source>
        <dbReference type="ARBA" id="ARBA00006611"/>
    </source>
</evidence>
<feature type="domain" description="Bacterial type II secretion system protein E" evidence="4">
    <location>
        <begin position="201"/>
        <end position="215"/>
    </location>
</feature>
<dbReference type="KEGG" id="auh:AWM75_02175"/>
<proteinExistence type="inferred from homology"/>
<gene>
    <name evidence="5" type="ORF">AWM75_02175</name>
</gene>
<evidence type="ECO:0000313" key="6">
    <source>
        <dbReference type="Proteomes" id="UP000062260"/>
    </source>
</evidence>
<dbReference type="CDD" id="cd01129">
    <property type="entry name" value="PulE-GspE-like"/>
    <property type="match status" value="1"/>
</dbReference>
<dbReference type="STRING" id="128944.AWM75_02175"/>
<evidence type="ECO:0000259" key="4">
    <source>
        <dbReference type="PROSITE" id="PS00662"/>
    </source>
</evidence>
<dbReference type="EMBL" id="CP014163">
    <property type="protein sequence ID" value="AMC00029.1"/>
    <property type="molecule type" value="Genomic_DNA"/>
</dbReference>
<dbReference type="InterPro" id="IPR027417">
    <property type="entry name" value="P-loop_NTPase"/>
</dbReference>
<accession>A0A120IB40</accession>
<dbReference type="Gene3D" id="3.30.450.90">
    <property type="match status" value="1"/>
</dbReference>
<dbReference type="OrthoDB" id="9808272at2"/>
<evidence type="ECO:0000256" key="2">
    <source>
        <dbReference type="ARBA" id="ARBA00022741"/>
    </source>
</evidence>
<comment type="similarity">
    <text evidence="1">Belongs to the GSP E family.</text>
</comment>
<dbReference type="Gene3D" id="3.40.50.300">
    <property type="entry name" value="P-loop containing nucleotide triphosphate hydrolases"/>
    <property type="match status" value="1"/>
</dbReference>
<reference evidence="6" key="2">
    <citation type="submission" date="2016-01" db="EMBL/GenBank/DDBJ databases">
        <title>Six Aerococcus type strain genome sequencing and assembly using PacBio and Illumina Hiseq.</title>
        <authorList>
            <person name="Carkaci D."/>
            <person name="Dargis R."/>
            <person name="Nielsen X.C."/>
            <person name="Skovgaard O."/>
            <person name="Fuursted K."/>
            <person name="Christensen J.J."/>
        </authorList>
    </citation>
    <scope>NUCLEOTIDE SEQUENCE [LARGE SCALE GENOMIC DNA]</scope>
    <source>
        <strain evidence="6">CCUG42038B</strain>
    </source>
</reference>
<reference evidence="5 6" key="1">
    <citation type="journal article" date="2016" name="Genome Announc.">
        <title>Complete Genome Sequences of Aerococcus christensenii CCUG 28831T, Aerococcus sanguinicola CCUG 43001T, Aerococcus urinae CCUG 36881T, Aerococcus urinaeequi CCUG 28094T, Aerococcus urinaehominis CCUG 42038 BT, and Aerococcus viridans CCUG 4311T.</title>
        <authorList>
            <person name="Carkaci D."/>
            <person name="Dargis R."/>
            <person name="Nielsen X.C."/>
            <person name="Skovgaard O."/>
            <person name="Fuursted K."/>
            <person name="Christensen J.J."/>
        </authorList>
    </citation>
    <scope>NUCLEOTIDE SEQUENCE [LARGE SCALE GENOMIC DNA]</scope>
    <source>
        <strain evidence="5 6">CCUG42038B</strain>
    </source>
</reference>
<dbReference type="Proteomes" id="UP000062260">
    <property type="component" value="Chromosome"/>
</dbReference>
<evidence type="ECO:0000256" key="3">
    <source>
        <dbReference type="ARBA" id="ARBA00022840"/>
    </source>
</evidence>
<keyword evidence="6" id="KW-1185">Reference proteome</keyword>
<keyword evidence="2" id="KW-0547">Nucleotide-binding</keyword>
<dbReference type="GO" id="GO:0016887">
    <property type="term" value="F:ATP hydrolysis activity"/>
    <property type="evidence" value="ECO:0007669"/>
    <property type="project" value="TreeGrafter"/>
</dbReference>